<evidence type="ECO:0000256" key="1">
    <source>
        <dbReference type="ARBA" id="ARBA00023125"/>
    </source>
</evidence>
<proteinExistence type="predicted"/>
<sequence>VEALVAAAARLLGDDPPERISGRRLAAEAGVNYGLIHHYFGGKEAVLREGFNRLAESYGAGPEDGSWAPTDPFSMRQRPDFVRALAFASLSGEVYDAHVVHPTIDAALERARRGRPADEDAAVRVDVGIAAVLHLSRCLFESTLSPWIEADGPETAEVVEEHLVLVLRALMFGLDPGVAARG</sequence>
<reference evidence="3" key="1">
    <citation type="submission" date="2018-05" db="EMBL/GenBank/DDBJ databases">
        <authorList>
            <person name="Lanie J.A."/>
            <person name="Ng W.-L."/>
            <person name="Kazmierczak K.M."/>
            <person name="Andrzejewski T.M."/>
            <person name="Davidsen T.M."/>
            <person name="Wayne K.J."/>
            <person name="Tettelin H."/>
            <person name="Glass J.I."/>
            <person name="Rusch D."/>
            <person name="Podicherti R."/>
            <person name="Tsui H.-C.T."/>
            <person name="Winkler M.E."/>
        </authorList>
    </citation>
    <scope>NUCLEOTIDE SEQUENCE</scope>
</reference>
<feature type="domain" description="HTH tetR-type" evidence="2">
    <location>
        <begin position="1"/>
        <end position="58"/>
    </location>
</feature>
<accession>A0A381NDK4</accession>
<dbReference type="Gene3D" id="1.10.357.10">
    <property type="entry name" value="Tetracycline Repressor, domain 2"/>
    <property type="match status" value="1"/>
</dbReference>
<dbReference type="GO" id="GO:0003677">
    <property type="term" value="F:DNA binding"/>
    <property type="evidence" value="ECO:0007669"/>
    <property type="project" value="UniProtKB-KW"/>
</dbReference>
<feature type="non-terminal residue" evidence="3">
    <location>
        <position position="1"/>
    </location>
</feature>
<evidence type="ECO:0000259" key="2">
    <source>
        <dbReference type="PROSITE" id="PS50977"/>
    </source>
</evidence>
<keyword evidence="1" id="KW-0238">DNA-binding</keyword>
<protein>
    <recommendedName>
        <fullName evidence="2">HTH tetR-type domain-containing protein</fullName>
    </recommendedName>
</protein>
<organism evidence="3">
    <name type="scientific">marine metagenome</name>
    <dbReference type="NCBI Taxonomy" id="408172"/>
    <lineage>
        <taxon>unclassified sequences</taxon>
        <taxon>metagenomes</taxon>
        <taxon>ecological metagenomes</taxon>
    </lineage>
</organism>
<dbReference type="AlphaFoldDB" id="A0A381NDK4"/>
<feature type="non-terminal residue" evidence="3">
    <location>
        <position position="182"/>
    </location>
</feature>
<name>A0A381NDK4_9ZZZZ</name>
<dbReference type="InterPro" id="IPR001647">
    <property type="entry name" value="HTH_TetR"/>
</dbReference>
<dbReference type="Pfam" id="PF00440">
    <property type="entry name" value="TetR_N"/>
    <property type="match status" value="1"/>
</dbReference>
<evidence type="ECO:0000313" key="3">
    <source>
        <dbReference type="EMBL" id="SUZ52607.1"/>
    </source>
</evidence>
<dbReference type="SUPFAM" id="SSF46689">
    <property type="entry name" value="Homeodomain-like"/>
    <property type="match status" value="1"/>
</dbReference>
<dbReference type="PROSITE" id="PS50977">
    <property type="entry name" value="HTH_TETR_2"/>
    <property type="match status" value="1"/>
</dbReference>
<dbReference type="EMBL" id="UINC01000284">
    <property type="protein sequence ID" value="SUZ52607.1"/>
    <property type="molecule type" value="Genomic_DNA"/>
</dbReference>
<gene>
    <name evidence="3" type="ORF">METZ01_LOCUS5461</name>
</gene>
<dbReference type="InterPro" id="IPR009057">
    <property type="entry name" value="Homeodomain-like_sf"/>
</dbReference>